<organism evidence="8 9">
    <name type="scientific">Effusibacillus consociatus</name>
    <dbReference type="NCBI Taxonomy" id="1117041"/>
    <lineage>
        <taxon>Bacteria</taxon>
        <taxon>Bacillati</taxon>
        <taxon>Bacillota</taxon>
        <taxon>Bacilli</taxon>
        <taxon>Bacillales</taxon>
        <taxon>Alicyclobacillaceae</taxon>
        <taxon>Effusibacillus</taxon>
    </lineage>
</organism>
<dbReference type="InterPro" id="IPR015797">
    <property type="entry name" value="NUDIX_hydrolase-like_dom_sf"/>
</dbReference>
<evidence type="ECO:0000256" key="1">
    <source>
        <dbReference type="ARBA" id="ARBA00001936"/>
    </source>
</evidence>
<evidence type="ECO:0000256" key="2">
    <source>
        <dbReference type="ARBA" id="ARBA00001946"/>
    </source>
</evidence>
<dbReference type="SUPFAM" id="SSF55811">
    <property type="entry name" value="Nudix"/>
    <property type="match status" value="1"/>
</dbReference>
<accession>A0ABV9PYM5</accession>
<dbReference type="GO" id="GO:0035539">
    <property type="term" value="F:8-oxo-7,8-dihydrodeoxyguanosine triphosphate pyrophosphatase activity"/>
    <property type="evidence" value="ECO:0007669"/>
    <property type="project" value="UniProtKB-EC"/>
</dbReference>
<feature type="domain" description="Nudix hydrolase" evidence="7">
    <location>
        <begin position="22"/>
        <end position="158"/>
    </location>
</feature>
<keyword evidence="3" id="KW-0479">Metal-binding</keyword>
<dbReference type="Gene3D" id="3.90.79.10">
    <property type="entry name" value="Nucleoside Triphosphate Pyrophosphohydrolase"/>
    <property type="match status" value="1"/>
</dbReference>
<evidence type="ECO:0000313" key="9">
    <source>
        <dbReference type="Proteomes" id="UP001596002"/>
    </source>
</evidence>
<dbReference type="Proteomes" id="UP001596002">
    <property type="component" value="Unassembled WGS sequence"/>
</dbReference>
<evidence type="ECO:0000256" key="3">
    <source>
        <dbReference type="ARBA" id="ARBA00022723"/>
    </source>
</evidence>
<keyword evidence="4 8" id="KW-0378">Hydrolase</keyword>
<dbReference type="PANTHER" id="PTHR12992">
    <property type="entry name" value="NUDIX HYDROLASE"/>
    <property type="match status" value="1"/>
</dbReference>
<evidence type="ECO:0000256" key="5">
    <source>
        <dbReference type="ARBA" id="ARBA00022842"/>
    </source>
</evidence>
<dbReference type="InterPro" id="IPR000086">
    <property type="entry name" value="NUDIX_hydrolase_dom"/>
</dbReference>
<evidence type="ECO:0000313" key="8">
    <source>
        <dbReference type="EMBL" id="MFC4766793.1"/>
    </source>
</evidence>
<evidence type="ECO:0000256" key="4">
    <source>
        <dbReference type="ARBA" id="ARBA00022801"/>
    </source>
</evidence>
<proteinExistence type="predicted"/>
<dbReference type="PANTHER" id="PTHR12992:SF11">
    <property type="entry name" value="MITOCHONDRIAL COENZYME A DIPHOSPHATASE NUDT8"/>
    <property type="match status" value="1"/>
</dbReference>
<dbReference type="PROSITE" id="PS51462">
    <property type="entry name" value="NUDIX"/>
    <property type="match status" value="1"/>
</dbReference>
<dbReference type="EC" id="3.6.1.55" evidence="8"/>
<dbReference type="RefSeq" id="WP_380024689.1">
    <property type="nucleotide sequence ID" value="NZ_JBHSHC010000031.1"/>
</dbReference>
<evidence type="ECO:0000256" key="6">
    <source>
        <dbReference type="ARBA" id="ARBA00023211"/>
    </source>
</evidence>
<evidence type="ECO:0000259" key="7">
    <source>
        <dbReference type="PROSITE" id="PS51462"/>
    </source>
</evidence>
<gene>
    <name evidence="8" type="ORF">ACFO8Q_05345</name>
</gene>
<comment type="cofactor">
    <cofactor evidence="1">
        <name>Mn(2+)</name>
        <dbReference type="ChEBI" id="CHEBI:29035"/>
    </cofactor>
</comment>
<name>A0ABV9PYM5_9BACL</name>
<comment type="cofactor">
    <cofactor evidence="2">
        <name>Mg(2+)</name>
        <dbReference type="ChEBI" id="CHEBI:18420"/>
    </cofactor>
</comment>
<dbReference type="Pfam" id="PF00293">
    <property type="entry name" value="NUDIX"/>
    <property type="match status" value="1"/>
</dbReference>
<keyword evidence="5" id="KW-0460">Magnesium</keyword>
<comment type="caution">
    <text evidence="8">The sequence shown here is derived from an EMBL/GenBank/DDBJ whole genome shotgun (WGS) entry which is preliminary data.</text>
</comment>
<dbReference type="CDD" id="cd03426">
    <property type="entry name" value="NUDIX_CoAse_Nudt7"/>
    <property type="match status" value="1"/>
</dbReference>
<sequence length="202" mass="23135">MLNSIIQSLKNRNASIMGQENLFKSSVLVPLVEHNGELCILFEERAHHLKRQPGEICFPGGRIDPTDEDELAAAIRETREELGLGNSSIEPLGSLDYIVTPFQIVHPFVGRIADFAKIRPNPDEVASVFCVPLAYLRKATPGLHYVDLKVIPPEDFPFDQIPNGRNYKWRTGKIPEYFYYYEDRIIWGLTARILHHFLEMTK</sequence>
<keyword evidence="9" id="KW-1185">Reference proteome</keyword>
<reference evidence="9" key="1">
    <citation type="journal article" date="2019" name="Int. J. Syst. Evol. Microbiol.">
        <title>The Global Catalogue of Microorganisms (GCM) 10K type strain sequencing project: providing services to taxonomists for standard genome sequencing and annotation.</title>
        <authorList>
            <consortium name="The Broad Institute Genomics Platform"/>
            <consortium name="The Broad Institute Genome Sequencing Center for Infectious Disease"/>
            <person name="Wu L."/>
            <person name="Ma J."/>
        </authorList>
    </citation>
    <scope>NUCLEOTIDE SEQUENCE [LARGE SCALE GENOMIC DNA]</scope>
    <source>
        <strain evidence="9">WYCCWR 12678</strain>
    </source>
</reference>
<keyword evidence="6" id="KW-0464">Manganese</keyword>
<protein>
    <submittedName>
        <fullName evidence="8">NUDIX hydrolase</fullName>
        <ecNumber evidence="8">3.6.1.55</ecNumber>
    </submittedName>
</protein>
<dbReference type="InterPro" id="IPR045121">
    <property type="entry name" value="CoAse"/>
</dbReference>
<dbReference type="EMBL" id="JBHSHC010000031">
    <property type="protein sequence ID" value="MFC4766793.1"/>
    <property type="molecule type" value="Genomic_DNA"/>
</dbReference>